<dbReference type="Proteomes" id="UP000593577">
    <property type="component" value="Unassembled WGS sequence"/>
</dbReference>
<feature type="non-terminal residue" evidence="1">
    <location>
        <position position="63"/>
    </location>
</feature>
<evidence type="ECO:0000313" key="2">
    <source>
        <dbReference type="Proteomes" id="UP000593577"/>
    </source>
</evidence>
<name>A0A7J8X7X1_GOSAI</name>
<organism evidence="1 2">
    <name type="scientific">Gossypium aridum</name>
    <name type="common">American cotton</name>
    <name type="synonym">Erioxylum aridum</name>
    <dbReference type="NCBI Taxonomy" id="34290"/>
    <lineage>
        <taxon>Eukaryota</taxon>
        <taxon>Viridiplantae</taxon>
        <taxon>Streptophyta</taxon>
        <taxon>Embryophyta</taxon>
        <taxon>Tracheophyta</taxon>
        <taxon>Spermatophyta</taxon>
        <taxon>Magnoliopsida</taxon>
        <taxon>eudicotyledons</taxon>
        <taxon>Gunneridae</taxon>
        <taxon>Pentapetalae</taxon>
        <taxon>rosids</taxon>
        <taxon>malvids</taxon>
        <taxon>Malvales</taxon>
        <taxon>Malvaceae</taxon>
        <taxon>Malvoideae</taxon>
        <taxon>Gossypium</taxon>
    </lineage>
</organism>
<dbReference type="EMBL" id="JABFAA010000006">
    <property type="protein sequence ID" value="MBA0683378.1"/>
    <property type="molecule type" value="Genomic_DNA"/>
</dbReference>
<gene>
    <name evidence="1" type="ORF">Goari_025042</name>
</gene>
<comment type="caution">
    <text evidence="1">The sequence shown here is derived from an EMBL/GenBank/DDBJ whole genome shotgun (WGS) entry which is preliminary data.</text>
</comment>
<accession>A0A7J8X7X1</accession>
<protein>
    <submittedName>
        <fullName evidence="1">Uncharacterized protein</fullName>
    </submittedName>
</protein>
<reference evidence="1 2" key="1">
    <citation type="journal article" date="2019" name="Genome Biol. Evol.">
        <title>Insights into the evolution of the New World diploid cottons (Gossypium, subgenus Houzingenia) based on genome sequencing.</title>
        <authorList>
            <person name="Grover C.E."/>
            <person name="Arick M.A. 2nd"/>
            <person name="Thrash A."/>
            <person name="Conover J.L."/>
            <person name="Sanders W.S."/>
            <person name="Peterson D.G."/>
            <person name="Frelichowski J.E."/>
            <person name="Scheffler J.A."/>
            <person name="Scheffler B.E."/>
            <person name="Wendel J.F."/>
        </authorList>
    </citation>
    <scope>NUCLEOTIDE SEQUENCE [LARGE SCALE GENOMIC DNA]</scope>
    <source>
        <strain evidence="1">185</strain>
        <tissue evidence="1">Leaf</tissue>
    </source>
</reference>
<dbReference type="AlphaFoldDB" id="A0A7J8X7X1"/>
<proteinExistence type="predicted"/>
<keyword evidence="2" id="KW-1185">Reference proteome</keyword>
<evidence type="ECO:0000313" key="1">
    <source>
        <dbReference type="EMBL" id="MBA0683378.1"/>
    </source>
</evidence>
<sequence>MINLEDLFGGQVALARQSAITNLMNSQQKIDTLVNEHMLKLMGFFVLTDDNGAKLDVNTQIEI</sequence>